<evidence type="ECO:0000313" key="3">
    <source>
        <dbReference type="Proteomes" id="UP000215914"/>
    </source>
</evidence>
<keyword evidence="3" id="KW-1185">Reference proteome</keyword>
<protein>
    <submittedName>
        <fullName evidence="2">Uncharacterized protein</fullName>
    </submittedName>
</protein>
<evidence type="ECO:0000313" key="1">
    <source>
        <dbReference type="EMBL" id="KAF5782204.1"/>
    </source>
</evidence>
<dbReference type="Gramene" id="mRNA:HanXRQr2_Chr11g0492871">
    <property type="protein sequence ID" value="mRNA:HanXRQr2_Chr11g0492871"/>
    <property type="gene ID" value="HanXRQr2_Chr11g0492871"/>
</dbReference>
<evidence type="ECO:0000313" key="2">
    <source>
        <dbReference type="EMBL" id="OTG17606.1"/>
    </source>
</evidence>
<dbReference type="AlphaFoldDB" id="A0A251U3Z4"/>
<dbReference type="EMBL" id="CM007897">
    <property type="protein sequence ID" value="OTG17606.1"/>
    <property type="molecule type" value="Genomic_DNA"/>
</dbReference>
<organism evidence="2 3">
    <name type="scientific">Helianthus annuus</name>
    <name type="common">Common sunflower</name>
    <dbReference type="NCBI Taxonomy" id="4232"/>
    <lineage>
        <taxon>Eukaryota</taxon>
        <taxon>Viridiplantae</taxon>
        <taxon>Streptophyta</taxon>
        <taxon>Embryophyta</taxon>
        <taxon>Tracheophyta</taxon>
        <taxon>Spermatophyta</taxon>
        <taxon>Magnoliopsida</taxon>
        <taxon>eudicotyledons</taxon>
        <taxon>Gunneridae</taxon>
        <taxon>Pentapetalae</taxon>
        <taxon>asterids</taxon>
        <taxon>campanulids</taxon>
        <taxon>Asterales</taxon>
        <taxon>Asteraceae</taxon>
        <taxon>Asteroideae</taxon>
        <taxon>Heliantheae alliance</taxon>
        <taxon>Heliantheae</taxon>
        <taxon>Helianthus</taxon>
    </lineage>
</organism>
<gene>
    <name evidence="2" type="ORF">HannXRQ_Chr08g0214021</name>
    <name evidence="1" type="ORF">HanXRQr2_Chr11g0492871</name>
</gene>
<reference evidence="1" key="1">
    <citation type="journal article" date="2017" name="Nature">
        <title>The sunflower genome provides insights into oil metabolism, flowering and Asterid evolution.</title>
        <authorList>
            <person name="Badouin H."/>
            <person name="Gouzy J."/>
            <person name="Grassa C.J."/>
            <person name="Murat F."/>
            <person name="Staton S.E."/>
            <person name="Cottret L."/>
            <person name="Lelandais-Briere C."/>
            <person name="Owens G.L."/>
            <person name="Carrere S."/>
            <person name="Mayjonade B."/>
            <person name="Legrand L."/>
            <person name="Gill N."/>
            <person name="Kane N.C."/>
            <person name="Bowers J.E."/>
            <person name="Hubner S."/>
            <person name="Bellec A."/>
            <person name="Berard A."/>
            <person name="Berges H."/>
            <person name="Blanchet N."/>
            <person name="Boniface M.C."/>
            <person name="Brunel D."/>
            <person name="Catrice O."/>
            <person name="Chaidir N."/>
            <person name="Claudel C."/>
            <person name="Donnadieu C."/>
            <person name="Faraut T."/>
            <person name="Fievet G."/>
            <person name="Helmstetter N."/>
            <person name="King M."/>
            <person name="Knapp S.J."/>
            <person name="Lai Z."/>
            <person name="Le Paslier M.C."/>
            <person name="Lippi Y."/>
            <person name="Lorenzon L."/>
            <person name="Mandel J.R."/>
            <person name="Marage G."/>
            <person name="Marchand G."/>
            <person name="Marquand E."/>
            <person name="Bret-Mestries E."/>
            <person name="Morien E."/>
            <person name="Nambeesan S."/>
            <person name="Nguyen T."/>
            <person name="Pegot-Espagnet P."/>
            <person name="Pouilly N."/>
            <person name="Raftis F."/>
            <person name="Sallet E."/>
            <person name="Schiex T."/>
            <person name="Thomas J."/>
            <person name="Vandecasteele C."/>
            <person name="Vares D."/>
            <person name="Vear F."/>
            <person name="Vautrin S."/>
            <person name="Crespi M."/>
            <person name="Mangin B."/>
            <person name="Burke J.M."/>
            <person name="Salse J."/>
            <person name="Munos S."/>
            <person name="Vincourt P."/>
            <person name="Rieseberg L.H."/>
            <person name="Langlade N.B."/>
        </authorList>
    </citation>
    <scope>NUCLEOTIDE SEQUENCE</scope>
    <source>
        <tissue evidence="1">Leaves</tissue>
    </source>
</reference>
<reference evidence="1" key="3">
    <citation type="submission" date="2020-06" db="EMBL/GenBank/DDBJ databases">
        <title>Helianthus annuus Genome sequencing and assembly Release 2.</title>
        <authorList>
            <person name="Gouzy J."/>
            <person name="Langlade N."/>
            <person name="Munos S."/>
        </authorList>
    </citation>
    <scope>NUCLEOTIDE SEQUENCE</scope>
    <source>
        <tissue evidence="1">Leaves</tissue>
    </source>
</reference>
<accession>A0A251U3Z4</accession>
<dbReference type="EMBL" id="MNCJ02000326">
    <property type="protein sequence ID" value="KAF5782204.1"/>
    <property type="molecule type" value="Genomic_DNA"/>
</dbReference>
<sequence length="118" mass="14191">MLGQIMATWPFSLFFFYGDNNNNTTTHLTRPLFDHKFYNTYFDNFTADHLLQRVQPKIIRIHEYYNQKLGENGSRNLGLTRDTRKCIIFSRKTKNIEIVLPTDFDVGYYLIMRFYDMV</sequence>
<name>A0A251U3Z4_HELAN</name>
<dbReference type="InParanoid" id="A0A251U3Z4"/>
<dbReference type="Proteomes" id="UP000215914">
    <property type="component" value="Chromosome 8"/>
</dbReference>
<proteinExistence type="predicted"/>
<reference evidence="2" key="2">
    <citation type="submission" date="2017-02" db="EMBL/GenBank/DDBJ databases">
        <title>Sunflower complete genome.</title>
        <authorList>
            <person name="Langlade N."/>
            <person name="Munos S."/>
        </authorList>
    </citation>
    <scope>NUCLEOTIDE SEQUENCE [LARGE SCALE GENOMIC DNA]</scope>
    <source>
        <tissue evidence="2">Leaves</tissue>
    </source>
</reference>